<sequence length="252" mass="27073">MLIPLEDGFGKGMKPMLQTLLGQVWIFAFDGSSVTLYSIVFASGSPVQLNANTALYSLDGNATFFDLPGSMIAASVEKYSNISNYPLFHRIQPLHFLDIYYFLIKTNPRNSSFPGNSSSSSNGSSSSSGNGPSSSSLTSGSSHKSVGAIVGGTVAGVAGLAALILLLFWFSPAAERAQIQRPGYHRSHGVTPFEYVSQPIPAEASEYHASPQALVRDEQDRRNEIRRHLDSGVRIPSAEDAIVDVPPTYTRA</sequence>
<evidence type="ECO:0000256" key="2">
    <source>
        <dbReference type="SAM" id="Phobius"/>
    </source>
</evidence>
<accession>A0A9P5U3V3</accession>
<keyword evidence="2" id="KW-1133">Transmembrane helix</keyword>
<keyword evidence="2" id="KW-0812">Transmembrane</keyword>
<feature type="transmembrane region" description="Helical" evidence="2">
    <location>
        <begin position="20"/>
        <end position="42"/>
    </location>
</feature>
<protein>
    <submittedName>
        <fullName evidence="3">Uncharacterized protein</fullName>
    </submittedName>
</protein>
<gene>
    <name evidence="3" type="ORF">BDP27DRAFT_1425291</name>
</gene>
<keyword evidence="2" id="KW-0472">Membrane</keyword>
<dbReference type="AlphaFoldDB" id="A0A9P5U3V3"/>
<feature type="region of interest" description="Disordered" evidence="1">
    <location>
        <begin position="113"/>
        <end position="140"/>
    </location>
</feature>
<comment type="caution">
    <text evidence="3">The sequence shown here is derived from an EMBL/GenBank/DDBJ whole genome shotgun (WGS) entry which is preliminary data.</text>
</comment>
<dbReference type="EMBL" id="JADNRY010000111">
    <property type="protein sequence ID" value="KAF9064997.1"/>
    <property type="molecule type" value="Genomic_DNA"/>
</dbReference>
<name>A0A9P5U3V3_9AGAR</name>
<organism evidence="3 4">
    <name type="scientific">Rhodocollybia butyracea</name>
    <dbReference type="NCBI Taxonomy" id="206335"/>
    <lineage>
        <taxon>Eukaryota</taxon>
        <taxon>Fungi</taxon>
        <taxon>Dikarya</taxon>
        <taxon>Basidiomycota</taxon>
        <taxon>Agaricomycotina</taxon>
        <taxon>Agaricomycetes</taxon>
        <taxon>Agaricomycetidae</taxon>
        <taxon>Agaricales</taxon>
        <taxon>Marasmiineae</taxon>
        <taxon>Omphalotaceae</taxon>
        <taxon>Rhodocollybia</taxon>
    </lineage>
</organism>
<dbReference type="Proteomes" id="UP000772434">
    <property type="component" value="Unassembled WGS sequence"/>
</dbReference>
<evidence type="ECO:0000313" key="4">
    <source>
        <dbReference type="Proteomes" id="UP000772434"/>
    </source>
</evidence>
<reference evidence="3" key="1">
    <citation type="submission" date="2020-11" db="EMBL/GenBank/DDBJ databases">
        <authorList>
            <consortium name="DOE Joint Genome Institute"/>
            <person name="Ahrendt S."/>
            <person name="Riley R."/>
            <person name="Andreopoulos W."/>
            <person name="Labutti K."/>
            <person name="Pangilinan J."/>
            <person name="Ruiz-Duenas F.J."/>
            <person name="Barrasa J.M."/>
            <person name="Sanchez-Garcia M."/>
            <person name="Camarero S."/>
            <person name="Miyauchi S."/>
            <person name="Serrano A."/>
            <person name="Linde D."/>
            <person name="Babiker R."/>
            <person name="Drula E."/>
            <person name="Ayuso-Fernandez I."/>
            <person name="Pacheco R."/>
            <person name="Padilla G."/>
            <person name="Ferreira P."/>
            <person name="Barriuso J."/>
            <person name="Kellner H."/>
            <person name="Castanera R."/>
            <person name="Alfaro M."/>
            <person name="Ramirez L."/>
            <person name="Pisabarro A.G."/>
            <person name="Kuo A."/>
            <person name="Tritt A."/>
            <person name="Lipzen A."/>
            <person name="He G."/>
            <person name="Yan M."/>
            <person name="Ng V."/>
            <person name="Cullen D."/>
            <person name="Martin F."/>
            <person name="Rosso M.-N."/>
            <person name="Henrissat B."/>
            <person name="Hibbett D."/>
            <person name="Martinez A.T."/>
            <person name="Grigoriev I.V."/>
        </authorList>
    </citation>
    <scope>NUCLEOTIDE SEQUENCE</scope>
    <source>
        <strain evidence="3">AH 40177</strain>
    </source>
</reference>
<keyword evidence="4" id="KW-1185">Reference proteome</keyword>
<proteinExistence type="predicted"/>
<feature type="transmembrane region" description="Helical" evidence="2">
    <location>
        <begin position="146"/>
        <end position="170"/>
    </location>
</feature>
<evidence type="ECO:0000256" key="1">
    <source>
        <dbReference type="SAM" id="MobiDB-lite"/>
    </source>
</evidence>
<evidence type="ECO:0000313" key="3">
    <source>
        <dbReference type="EMBL" id="KAF9064997.1"/>
    </source>
</evidence>